<gene>
    <name evidence="4" type="ORF">HMPREF1977_0425</name>
</gene>
<evidence type="ECO:0000256" key="3">
    <source>
        <dbReference type="SAM" id="MobiDB-lite"/>
    </source>
</evidence>
<dbReference type="PANTHER" id="PTHR24366">
    <property type="entry name" value="IG(IMMUNOGLOBULIN) AND LRR(LEUCINE RICH REPEAT) DOMAINS"/>
    <property type="match status" value="1"/>
</dbReference>
<feature type="compositionally biased region" description="Basic and acidic residues" evidence="3">
    <location>
        <begin position="14"/>
        <end position="26"/>
    </location>
</feature>
<protein>
    <submittedName>
        <fullName evidence="4">Leucine Rich Repeat protein</fullName>
    </submittedName>
</protein>
<dbReference type="InterPro" id="IPR032675">
    <property type="entry name" value="LRR_dom_sf"/>
</dbReference>
<reference evidence="4 5" key="1">
    <citation type="submission" date="2010-10" db="EMBL/GenBank/DDBJ databases">
        <authorList>
            <person name="Muzny D."/>
            <person name="Qin X."/>
            <person name="Deng J."/>
            <person name="Jiang H."/>
            <person name="Liu Y."/>
            <person name="Qu J."/>
            <person name="Song X.-Z."/>
            <person name="Zhang L."/>
            <person name="Thornton R."/>
            <person name="Coyle M."/>
            <person name="Francisco L."/>
            <person name="Jackson L."/>
            <person name="Javaid M."/>
            <person name="Korchina V."/>
            <person name="Kovar C."/>
            <person name="Mata R."/>
            <person name="Mathew T."/>
            <person name="Ngo R."/>
            <person name="Nguyen L."/>
            <person name="Nguyen N."/>
            <person name="Okwuonu G."/>
            <person name="Ongeri F."/>
            <person name="Pham C."/>
            <person name="Simmons D."/>
            <person name="Wilczek-Boney K."/>
            <person name="Hale W."/>
            <person name="Jakkamsetti A."/>
            <person name="Pham P."/>
            <person name="Ruth R."/>
            <person name="San Lucas F."/>
            <person name="Warren J."/>
            <person name="Zhang J."/>
            <person name="Zhao Z."/>
            <person name="Zhou C."/>
            <person name="Zhu D."/>
            <person name="Lee S."/>
            <person name="Bess C."/>
            <person name="Blankenburg K."/>
            <person name="Forbes L."/>
            <person name="Fu Q."/>
            <person name="Gubbala S."/>
            <person name="Hirani K."/>
            <person name="Jayaseelan J.C."/>
            <person name="Lara F."/>
            <person name="Munidasa M."/>
            <person name="Palculict T."/>
            <person name="Patil S."/>
            <person name="Pu L.-L."/>
            <person name="Saada N."/>
            <person name="Tang L."/>
            <person name="Weissenberger G."/>
            <person name="Zhu Y."/>
            <person name="Hemphill L."/>
            <person name="Shang Y."/>
            <person name="Youmans B."/>
            <person name="Ayvaz T."/>
            <person name="Ross M."/>
            <person name="Santibanez J."/>
            <person name="Aqrawi P."/>
            <person name="Gross S."/>
            <person name="Joshi V."/>
            <person name="Fowler G."/>
            <person name="Nazareth L."/>
            <person name="Reid J."/>
            <person name="Worley K."/>
            <person name="Petrosino J."/>
            <person name="Highlander S."/>
            <person name="Gibbs R."/>
        </authorList>
    </citation>
    <scope>NUCLEOTIDE SEQUENCE [LARGE SCALE GENOMIC DNA]</scope>
    <source>
        <strain evidence="4 5">F0287</strain>
    </source>
</reference>
<dbReference type="Gene3D" id="3.80.10.10">
    <property type="entry name" value="Ribonuclease Inhibitor"/>
    <property type="match status" value="1"/>
</dbReference>
<comment type="caution">
    <text evidence="4">The sequence shown here is derived from an EMBL/GenBank/DDBJ whole genome shotgun (WGS) entry which is preliminary data.</text>
</comment>
<dbReference type="HOGENOM" id="CLU_478057_0_0_10"/>
<dbReference type="PANTHER" id="PTHR24366:SF96">
    <property type="entry name" value="LEUCINE RICH REPEAT CONTAINING 53"/>
    <property type="match status" value="1"/>
</dbReference>
<dbReference type="eggNOG" id="COG4886">
    <property type="taxonomic scope" value="Bacteria"/>
</dbReference>
<dbReference type="InterPro" id="IPR001611">
    <property type="entry name" value="Leu-rich_rpt"/>
</dbReference>
<dbReference type="SMART" id="SM00369">
    <property type="entry name" value="LRR_TYP"/>
    <property type="match status" value="2"/>
</dbReference>
<evidence type="ECO:0000313" key="5">
    <source>
        <dbReference type="Proteomes" id="UP000005391"/>
    </source>
</evidence>
<dbReference type="InterPro" id="IPR003591">
    <property type="entry name" value="Leu-rich_rpt_typical-subtyp"/>
</dbReference>
<organism evidence="4 5">
    <name type="scientific">Capnocytophaga ochracea F0287</name>
    <dbReference type="NCBI Taxonomy" id="873517"/>
    <lineage>
        <taxon>Bacteria</taxon>
        <taxon>Pseudomonadati</taxon>
        <taxon>Bacteroidota</taxon>
        <taxon>Flavobacteriia</taxon>
        <taxon>Flavobacteriales</taxon>
        <taxon>Flavobacteriaceae</taxon>
        <taxon>Capnocytophaga</taxon>
    </lineage>
</organism>
<dbReference type="AlphaFoldDB" id="E4MPW5"/>
<dbReference type="Proteomes" id="UP000005391">
    <property type="component" value="Unassembled WGS sequence"/>
</dbReference>
<proteinExistence type="predicted"/>
<feature type="compositionally biased region" description="Polar residues" evidence="3">
    <location>
        <begin position="35"/>
        <end position="45"/>
    </location>
</feature>
<evidence type="ECO:0000256" key="2">
    <source>
        <dbReference type="ARBA" id="ARBA00022737"/>
    </source>
</evidence>
<dbReference type="EMBL" id="AEOH01000010">
    <property type="protein sequence ID" value="EFS98335.1"/>
    <property type="molecule type" value="Genomic_DNA"/>
</dbReference>
<sequence>MIALAMSLAIGCQKNDDNEPTPEKQKKSIPWTELTPATPNYDNPKSVANCSTDDVKFLRKIAKMNGFEEDFKSDNPSEWKTEHLGIIWTKEKVKDKDTYFVLELGGTKGGGKSIKKIDFFDVDNAFSKLQKIELTTPELSTVYINGSIPSLKNITLKGKEGNQVAPLEKIEISGLEGLETLSFTDFPNLKKTNSEDYFAISSYYYYNNLVEVTLNNIGATDIQISAAKTLKSLNLLNNTNLTNLNIEDATLKDLNFNATNYPKLTALTLKKMNTESASSLSIENLPNLTDITINKIPSVSKVSVTNCGKVGNLMIQEGAFSAITLQGLPELKTIDLSGNKLSSIDLSAFTKATKVHLNDNMLKGINPFKLPSEVSVLSLQGNEALTSVDLSPYKALSIVNINGYKKGKTSEYSIPNALTYLKIAGLNKLERLLINWNVLSNIDTGGEENISEKIDLIECENNALHPDAIYALKKAFPSLNFSLSGAGSSSKACSYVKQRAFKVGTVTNNQVTFAISQEPTHGVQTEVTLKDTDNSAYQYDSNTGVLTVKKAGSYEIVVKNTKLLGQMRNGFVSEKVTFK</sequence>
<keyword evidence="1" id="KW-0433">Leucine-rich repeat</keyword>
<evidence type="ECO:0000256" key="1">
    <source>
        <dbReference type="ARBA" id="ARBA00022614"/>
    </source>
</evidence>
<accession>E4MPW5</accession>
<dbReference type="PROSITE" id="PS51450">
    <property type="entry name" value="LRR"/>
    <property type="match status" value="1"/>
</dbReference>
<feature type="region of interest" description="Disordered" evidence="3">
    <location>
        <begin position="13"/>
        <end position="45"/>
    </location>
</feature>
<keyword evidence="2" id="KW-0677">Repeat</keyword>
<evidence type="ECO:0000313" key="4">
    <source>
        <dbReference type="EMBL" id="EFS98335.1"/>
    </source>
</evidence>
<dbReference type="SUPFAM" id="SSF52058">
    <property type="entry name" value="L domain-like"/>
    <property type="match status" value="1"/>
</dbReference>
<name>E4MPW5_CAPOC</name>